<comment type="caution">
    <text evidence="1">The sequence shown here is derived from an EMBL/GenBank/DDBJ whole genome shotgun (WGS) entry which is preliminary data.</text>
</comment>
<dbReference type="Proteomes" id="UP000626697">
    <property type="component" value="Unassembled WGS sequence"/>
</dbReference>
<evidence type="ECO:0008006" key="3">
    <source>
        <dbReference type="Google" id="ProtNLM"/>
    </source>
</evidence>
<proteinExistence type="predicted"/>
<sequence>MMRKLVTMNQLGITLSIDDFQNLSYLYRLLTDIGPKSDLTFTYAS</sequence>
<dbReference type="EMBL" id="JACJHX010000009">
    <property type="protein sequence ID" value="MBA9027761.1"/>
    <property type="molecule type" value="Genomic_DNA"/>
</dbReference>
<organism evidence="1 2">
    <name type="scientific">Peribacillus huizhouensis</name>
    <dbReference type="NCBI Taxonomy" id="1501239"/>
    <lineage>
        <taxon>Bacteria</taxon>
        <taxon>Bacillati</taxon>
        <taxon>Bacillota</taxon>
        <taxon>Bacilli</taxon>
        <taxon>Bacillales</taxon>
        <taxon>Bacillaceae</taxon>
        <taxon>Peribacillus</taxon>
    </lineage>
</organism>
<accession>A0ABR6CS76</accession>
<keyword evidence="2" id="KW-1185">Reference proteome</keyword>
<evidence type="ECO:0000313" key="2">
    <source>
        <dbReference type="Proteomes" id="UP000626697"/>
    </source>
</evidence>
<reference evidence="1 2" key="1">
    <citation type="submission" date="2020-08" db="EMBL/GenBank/DDBJ databases">
        <title>Genomic Encyclopedia of Type Strains, Phase IV (KMG-IV): sequencing the most valuable type-strain genomes for metagenomic binning, comparative biology and taxonomic classification.</title>
        <authorList>
            <person name="Goeker M."/>
        </authorList>
    </citation>
    <scope>NUCLEOTIDE SEQUENCE [LARGE SCALE GENOMIC DNA]</scope>
    <source>
        <strain evidence="1 2">DSM 105481</strain>
    </source>
</reference>
<protein>
    <recommendedName>
        <fullName evidence="3">EAL domain-containing protein</fullName>
    </recommendedName>
</protein>
<dbReference type="RefSeq" id="WP_154664004.1">
    <property type="nucleotide sequence ID" value="NZ_JACJHX010000009.1"/>
</dbReference>
<name>A0ABR6CS76_9BACI</name>
<gene>
    <name evidence="1" type="ORF">HNP81_003052</name>
</gene>
<evidence type="ECO:0000313" key="1">
    <source>
        <dbReference type="EMBL" id="MBA9027761.1"/>
    </source>
</evidence>